<dbReference type="InterPro" id="IPR000301">
    <property type="entry name" value="Tetraspanin_animals"/>
</dbReference>
<evidence type="ECO:0000256" key="5">
    <source>
        <dbReference type="ARBA" id="ARBA00023136"/>
    </source>
</evidence>
<organism evidence="7 8">
    <name type="scientific">Hypsibius exemplaris</name>
    <name type="common">Freshwater tardigrade</name>
    <dbReference type="NCBI Taxonomy" id="2072580"/>
    <lineage>
        <taxon>Eukaryota</taxon>
        <taxon>Metazoa</taxon>
        <taxon>Ecdysozoa</taxon>
        <taxon>Tardigrada</taxon>
        <taxon>Eutardigrada</taxon>
        <taxon>Parachela</taxon>
        <taxon>Hypsibioidea</taxon>
        <taxon>Hypsibiidae</taxon>
        <taxon>Hypsibius</taxon>
    </lineage>
</organism>
<keyword evidence="4 6" id="KW-1133">Transmembrane helix</keyword>
<comment type="caution">
    <text evidence="7">The sequence shown here is derived from an EMBL/GenBank/DDBJ whole genome shotgun (WGS) entry which is preliminary data.</text>
</comment>
<dbReference type="SUPFAM" id="SSF48652">
    <property type="entry name" value="Tetraspanin"/>
    <property type="match status" value="1"/>
</dbReference>
<dbReference type="EMBL" id="MTYJ01000140">
    <property type="protein sequence ID" value="OQV12628.1"/>
    <property type="molecule type" value="Genomic_DNA"/>
</dbReference>
<dbReference type="PANTHER" id="PTHR19282">
    <property type="entry name" value="TETRASPANIN"/>
    <property type="match status" value="1"/>
</dbReference>
<name>A0A1W0WBS7_HYPEX</name>
<evidence type="ECO:0000313" key="8">
    <source>
        <dbReference type="Proteomes" id="UP000192578"/>
    </source>
</evidence>
<gene>
    <name evidence="7" type="ORF">BV898_13118</name>
</gene>
<feature type="transmembrane region" description="Helical" evidence="6">
    <location>
        <begin position="227"/>
        <end position="250"/>
    </location>
</feature>
<dbReference type="AlphaFoldDB" id="A0A1W0WBS7"/>
<comment type="similarity">
    <text evidence="2 6">Belongs to the tetraspanin (TM4SF) family.</text>
</comment>
<keyword evidence="5 6" id="KW-0472">Membrane</keyword>
<dbReference type="Proteomes" id="UP000192578">
    <property type="component" value="Unassembled WGS sequence"/>
</dbReference>
<dbReference type="Pfam" id="PF00335">
    <property type="entry name" value="Tetraspanin"/>
    <property type="match status" value="1"/>
</dbReference>
<evidence type="ECO:0000256" key="2">
    <source>
        <dbReference type="ARBA" id="ARBA00006840"/>
    </source>
</evidence>
<evidence type="ECO:0000256" key="1">
    <source>
        <dbReference type="ARBA" id="ARBA00004141"/>
    </source>
</evidence>
<dbReference type="PANTHER" id="PTHR19282:SF544">
    <property type="entry name" value="TETRASPANIN"/>
    <property type="match status" value="1"/>
</dbReference>
<evidence type="ECO:0000256" key="4">
    <source>
        <dbReference type="ARBA" id="ARBA00022989"/>
    </source>
</evidence>
<dbReference type="OrthoDB" id="9993879at2759"/>
<keyword evidence="8" id="KW-1185">Reference proteome</keyword>
<evidence type="ECO:0000313" key="7">
    <source>
        <dbReference type="EMBL" id="OQV12628.1"/>
    </source>
</evidence>
<feature type="transmembrane region" description="Helical" evidence="6">
    <location>
        <begin position="20"/>
        <end position="48"/>
    </location>
</feature>
<dbReference type="PRINTS" id="PR00259">
    <property type="entry name" value="TMFOUR"/>
</dbReference>
<dbReference type="Gene3D" id="1.10.1450.10">
    <property type="entry name" value="Tetraspanin"/>
    <property type="match status" value="1"/>
</dbReference>
<accession>A0A1W0WBS7</accession>
<dbReference type="PIRSF" id="PIRSF002419">
    <property type="entry name" value="Tetraspanin"/>
    <property type="match status" value="1"/>
</dbReference>
<dbReference type="InterPro" id="IPR018499">
    <property type="entry name" value="Tetraspanin/Peripherin"/>
</dbReference>
<comment type="subcellular location">
    <subcellularLocation>
        <location evidence="1 6">Membrane</location>
        <topology evidence="1 6">Multi-pass membrane protein</topology>
    </subcellularLocation>
</comment>
<protein>
    <recommendedName>
        <fullName evidence="6">Tetraspanin</fullName>
    </recommendedName>
</protein>
<sequence>MSRKTKPIRSPAAESSSINFLVQILSFFNVFFILAGVGVLGVAIWTIVTHQTSFLVSTTYAVAAYLLVGAGFVVLIAGGIGFAGICKPSRGFLCAYVFLLLLVFLMEAAAGVLAYLYADQMKADLQMKLKDIILTGYGADASLSDAMDALQNSVGCCGSVFFDDWAASAWAEDTAVIARKNEHYTVVPDSCCKNVTTSCGAVSHPSNIYYDGCAETLAELLRTHLNIIGGVGLGVCAIQLFGAIMSCCLISKIKKPYNEVEDLDAQMRYR</sequence>
<dbReference type="InterPro" id="IPR008952">
    <property type="entry name" value="Tetraspanin_EC2_sf"/>
</dbReference>
<proteinExistence type="inferred from homology"/>
<feature type="transmembrane region" description="Helical" evidence="6">
    <location>
        <begin position="93"/>
        <end position="118"/>
    </location>
</feature>
<reference evidence="8" key="1">
    <citation type="submission" date="2017-01" db="EMBL/GenBank/DDBJ databases">
        <title>Comparative genomics of anhydrobiosis in the tardigrade Hypsibius dujardini.</title>
        <authorList>
            <person name="Yoshida Y."/>
            <person name="Koutsovoulos G."/>
            <person name="Laetsch D."/>
            <person name="Stevens L."/>
            <person name="Kumar S."/>
            <person name="Horikawa D."/>
            <person name="Ishino K."/>
            <person name="Komine S."/>
            <person name="Tomita M."/>
            <person name="Blaxter M."/>
            <person name="Arakawa K."/>
        </authorList>
    </citation>
    <scope>NUCLEOTIDE SEQUENCE [LARGE SCALE GENOMIC DNA]</scope>
    <source>
        <strain evidence="8">Z151</strain>
    </source>
</reference>
<feature type="transmembrane region" description="Helical" evidence="6">
    <location>
        <begin position="60"/>
        <end position="86"/>
    </location>
</feature>
<dbReference type="GO" id="GO:0005886">
    <property type="term" value="C:plasma membrane"/>
    <property type="evidence" value="ECO:0007669"/>
    <property type="project" value="TreeGrafter"/>
</dbReference>
<evidence type="ECO:0000256" key="6">
    <source>
        <dbReference type="RuleBase" id="RU361218"/>
    </source>
</evidence>
<keyword evidence="3 6" id="KW-0812">Transmembrane</keyword>
<evidence type="ECO:0000256" key="3">
    <source>
        <dbReference type="ARBA" id="ARBA00022692"/>
    </source>
</evidence>